<evidence type="ECO:0000313" key="1">
    <source>
        <dbReference type="EMBL" id="NMU28429.1"/>
    </source>
</evidence>
<accession>A0A7Y0X8B1</accession>
<protein>
    <submittedName>
        <fullName evidence="1">Polymer-forming cytoskeletal protein</fullName>
    </submittedName>
</protein>
<feature type="non-terminal residue" evidence="1">
    <location>
        <position position="117"/>
    </location>
</feature>
<proteinExistence type="predicted"/>
<name>A0A7Y0X8B1_VIBPH</name>
<gene>
    <name evidence="1" type="ORF">HKB21_22740</name>
</gene>
<sequence>SLHALATGLTVNNEKASSIDDYQNKHTVIYGDLLSAYPTKLHNVLIDGDIELTGEALHINGEYNTIIGDILTHSTTNIFNTNICGKVESQGETLHLKTNHPLQDHFVVGDVSAHNSL</sequence>
<feature type="non-terminal residue" evidence="1">
    <location>
        <position position="1"/>
    </location>
</feature>
<dbReference type="Proteomes" id="UP000555836">
    <property type="component" value="Unassembled WGS sequence"/>
</dbReference>
<dbReference type="EMBL" id="JABCLD010002021">
    <property type="protein sequence ID" value="NMU28429.1"/>
    <property type="molecule type" value="Genomic_DNA"/>
</dbReference>
<evidence type="ECO:0000313" key="2">
    <source>
        <dbReference type="Proteomes" id="UP000555836"/>
    </source>
</evidence>
<organism evidence="1 2">
    <name type="scientific">Vibrio parahaemolyticus</name>
    <dbReference type="NCBI Taxonomy" id="670"/>
    <lineage>
        <taxon>Bacteria</taxon>
        <taxon>Pseudomonadati</taxon>
        <taxon>Pseudomonadota</taxon>
        <taxon>Gammaproteobacteria</taxon>
        <taxon>Vibrionales</taxon>
        <taxon>Vibrionaceae</taxon>
        <taxon>Vibrio</taxon>
    </lineage>
</organism>
<comment type="caution">
    <text evidence="1">The sequence shown here is derived from an EMBL/GenBank/DDBJ whole genome shotgun (WGS) entry which is preliminary data.</text>
</comment>
<dbReference type="AlphaFoldDB" id="A0A7Y0X8B1"/>
<reference evidence="1 2" key="1">
    <citation type="submission" date="2020-04" db="EMBL/GenBank/DDBJ databases">
        <title>Whole-genome sequencing of Vibrio spp. from China reveals different genetic environments of blaCTX-M-14 among diverse lineages.</title>
        <authorList>
            <person name="Zheng Z."/>
            <person name="Ye L."/>
            <person name="Chen S."/>
        </authorList>
    </citation>
    <scope>NUCLEOTIDE SEQUENCE [LARGE SCALE GENOMIC DNA]</scope>
    <source>
        <strain evidence="1 2">Vb0574</strain>
    </source>
</reference>